<sequence>MRARVARAFTVEIVTVSPESAARQSTSSVQDGSADRDSGWQPDGFLDHYEVRTFDLGPDPDGEGSITATLVRKPTAPAAATKGAVLYVHGFTDYFFHEPLADHFHDRGYAFYALDLRKCGRSLLDGQTPHFVRDLAAYDLELGLALDAIADDFTPDTPVLVAAHSTGGLITPLWLDRLRATSPERHARVSGQLLNSPWLDLQGKPVLRTYPVTMLIKTLAAVRPFETLTRELSAAYGESLHVDSHGEWAYDLTKKPLGGFPVTFGFLNAVRSGQRHLHHGIDVGVPTLVLRSDATKFAKKYSPAVDAADVVLDVTQIAQWSGSLGGHVTIAPIAGARHDVFLSVESARTQAYTEVDRWLDTIVDPSPARSAS</sequence>
<proteinExistence type="predicted"/>
<dbReference type="InterPro" id="IPR022742">
    <property type="entry name" value="Hydrolase_4"/>
</dbReference>
<comment type="caution">
    <text evidence="2">The sequence shown here is derived from an EMBL/GenBank/DDBJ whole genome shotgun (WGS) entry which is preliminary data.</text>
</comment>
<dbReference type="AlphaFoldDB" id="H5TZ53"/>
<gene>
    <name evidence="2" type="ORF">GOSPT_051_00130</name>
</gene>
<dbReference type="SUPFAM" id="SSF53474">
    <property type="entry name" value="alpha/beta-Hydrolases"/>
    <property type="match status" value="1"/>
</dbReference>
<reference evidence="2 3" key="1">
    <citation type="submission" date="2012-02" db="EMBL/GenBank/DDBJ databases">
        <title>Whole genome shotgun sequence of Gordonia sputi NBRC 100414.</title>
        <authorList>
            <person name="Yoshida I."/>
            <person name="Hosoyama A."/>
            <person name="Tsuchikane K."/>
            <person name="Katsumata H."/>
            <person name="Yamazaki S."/>
            <person name="Fujita N."/>
        </authorList>
    </citation>
    <scope>NUCLEOTIDE SEQUENCE [LARGE SCALE GENOMIC DNA]</scope>
    <source>
        <strain evidence="2 3">NBRC 100414</strain>
    </source>
</reference>
<dbReference type="Pfam" id="PF12146">
    <property type="entry name" value="Hydrolase_4"/>
    <property type="match status" value="1"/>
</dbReference>
<dbReference type="EMBL" id="BAFC01000051">
    <property type="protein sequence ID" value="GAB38761.1"/>
    <property type="molecule type" value="Genomic_DNA"/>
</dbReference>
<feature type="domain" description="Serine aminopeptidase S33" evidence="1">
    <location>
        <begin position="81"/>
        <end position="297"/>
    </location>
</feature>
<evidence type="ECO:0000259" key="1">
    <source>
        <dbReference type="Pfam" id="PF12146"/>
    </source>
</evidence>
<dbReference type="Proteomes" id="UP000005845">
    <property type="component" value="Unassembled WGS sequence"/>
</dbReference>
<organism evidence="2 3">
    <name type="scientific">Gordonia sputi NBRC 100414</name>
    <dbReference type="NCBI Taxonomy" id="1089453"/>
    <lineage>
        <taxon>Bacteria</taxon>
        <taxon>Bacillati</taxon>
        <taxon>Actinomycetota</taxon>
        <taxon>Actinomycetes</taxon>
        <taxon>Mycobacteriales</taxon>
        <taxon>Gordoniaceae</taxon>
        <taxon>Gordonia</taxon>
    </lineage>
</organism>
<name>H5TZ53_9ACTN</name>
<protein>
    <recommendedName>
        <fullName evidence="1">Serine aminopeptidase S33 domain-containing protein</fullName>
    </recommendedName>
</protein>
<evidence type="ECO:0000313" key="2">
    <source>
        <dbReference type="EMBL" id="GAB38761.1"/>
    </source>
</evidence>
<dbReference type="eggNOG" id="COG2267">
    <property type="taxonomic scope" value="Bacteria"/>
</dbReference>
<dbReference type="InterPro" id="IPR029058">
    <property type="entry name" value="AB_hydrolase_fold"/>
</dbReference>
<evidence type="ECO:0000313" key="3">
    <source>
        <dbReference type="Proteomes" id="UP000005845"/>
    </source>
</evidence>
<keyword evidence="3" id="KW-1185">Reference proteome</keyword>
<accession>H5TZ53</accession>
<dbReference type="Gene3D" id="3.40.50.1820">
    <property type="entry name" value="alpha/beta hydrolase"/>
    <property type="match status" value="1"/>
</dbReference>